<dbReference type="Proteomes" id="UP000078397">
    <property type="component" value="Unassembled WGS sequence"/>
</dbReference>
<keyword evidence="4" id="KW-0805">Transcription regulation</keyword>
<evidence type="ECO:0000256" key="5">
    <source>
        <dbReference type="ARBA" id="ARBA00023125"/>
    </source>
</evidence>
<evidence type="ECO:0000256" key="6">
    <source>
        <dbReference type="ARBA" id="ARBA00023163"/>
    </source>
</evidence>
<dbReference type="GO" id="GO:0045944">
    <property type="term" value="P:positive regulation of transcription by RNA polymerase II"/>
    <property type="evidence" value="ECO:0007669"/>
    <property type="project" value="TreeGrafter"/>
</dbReference>
<dbReference type="GO" id="GO:0000981">
    <property type="term" value="F:DNA-binding transcription factor activity, RNA polymerase II-specific"/>
    <property type="evidence" value="ECO:0007669"/>
    <property type="project" value="TreeGrafter"/>
</dbReference>
<dbReference type="KEGG" id="pchm:VFPPC_10486"/>
<reference evidence="10 11" key="1">
    <citation type="journal article" date="2016" name="PLoS Pathog.">
        <title>Biosynthesis of antibiotic leucinostatins in bio-control fungus Purpureocillium lilacinum and their inhibition on phytophthora revealed by genome mining.</title>
        <authorList>
            <person name="Wang G."/>
            <person name="Liu Z."/>
            <person name="Lin R."/>
            <person name="Li E."/>
            <person name="Mao Z."/>
            <person name="Ling J."/>
            <person name="Yang Y."/>
            <person name="Yin W.B."/>
            <person name="Xie B."/>
        </authorList>
    </citation>
    <scope>NUCLEOTIDE SEQUENCE [LARGE SCALE GENOMIC DNA]</scope>
    <source>
        <strain evidence="10">170</strain>
    </source>
</reference>
<keyword evidence="3" id="KW-0862">Zinc</keyword>
<dbReference type="SMART" id="SM00906">
    <property type="entry name" value="Fungal_trans"/>
    <property type="match status" value="1"/>
</dbReference>
<evidence type="ECO:0000313" key="11">
    <source>
        <dbReference type="Proteomes" id="UP000078397"/>
    </source>
</evidence>
<dbReference type="GO" id="GO:0006351">
    <property type="term" value="P:DNA-templated transcription"/>
    <property type="evidence" value="ECO:0007669"/>
    <property type="project" value="InterPro"/>
</dbReference>
<dbReference type="GO" id="GO:0005634">
    <property type="term" value="C:nucleus"/>
    <property type="evidence" value="ECO:0007669"/>
    <property type="project" value="UniProtKB-SubCell"/>
</dbReference>
<dbReference type="GO" id="GO:0008270">
    <property type="term" value="F:zinc ion binding"/>
    <property type="evidence" value="ECO:0007669"/>
    <property type="project" value="InterPro"/>
</dbReference>
<dbReference type="RefSeq" id="XP_018137452.2">
    <property type="nucleotide sequence ID" value="XM_018288852.2"/>
</dbReference>
<feature type="domain" description="Xylanolytic transcriptional activator regulatory" evidence="9">
    <location>
        <begin position="288"/>
        <end position="361"/>
    </location>
</feature>
<comment type="subcellular location">
    <subcellularLocation>
        <location evidence="1">Nucleus</location>
    </subcellularLocation>
</comment>
<evidence type="ECO:0000256" key="2">
    <source>
        <dbReference type="ARBA" id="ARBA00022723"/>
    </source>
</evidence>
<evidence type="ECO:0000256" key="1">
    <source>
        <dbReference type="ARBA" id="ARBA00004123"/>
    </source>
</evidence>
<dbReference type="PANTHER" id="PTHR47782">
    <property type="entry name" value="ZN(II)2CYS6 TRANSCRIPTION FACTOR (EUROFUNG)-RELATED"/>
    <property type="match status" value="1"/>
</dbReference>
<dbReference type="InterPro" id="IPR052202">
    <property type="entry name" value="Yeast_MetPath_Reg"/>
</dbReference>
<gene>
    <name evidence="10" type="ORF">VFPPC_10486</name>
</gene>
<dbReference type="CDD" id="cd12148">
    <property type="entry name" value="fungal_TF_MHR"/>
    <property type="match status" value="1"/>
</dbReference>
<evidence type="ECO:0000313" key="10">
    <source>
        <dbReference type="EMBL" id="OAQ59428.2"/>
    </source>
</evidence>
<feature type="compositionally biased region" description="Polar residues" evidence="8">
    <location>
        <begin position="72"/>
        <end position="84"/>
    </location>
</feature>
<sequence length="440" mass="48991">MPGLERVTVHAVKEAQRRIHWLENELSRVLGMDCKTVPTGTSLEVAQGKDEGLLHGHTPDTSQDSHNRSRTQDLSSIATNPSSNRNDDDAPEMGLLALNATGESRYLGPSSGAAFATSAIALVQSCSRQQPAGRQQHSGSSAVRELSNNATDDRHISPDEVQLLLQSYKLWVHPVYALFDLESLDDLIMKCSAAQSHNVVGSLGQEMSIFYVIMALGATNRPNAVKQLQTDPRKLSPSEKAPSPAELFTKASQHFQFSMEHLRPSVMFIKALLLICIYCFYHPVGSSQWQLAGMAMRTAVEIGLHYVPKLNQVSTRDIDERSRVFWTAYAIEITLSYNLGRPPSIGEEHITSRLPADTSEAASSAIHHIKHRQIQSRIISQVYYGKMHDVTPSQRENIIADLQSELDQWRDALRSVCLQDKDTAYPYQYVKDVETVHATF</sequence>
<proteinExistence type="predicted"/>
<accession>A0A179F1W9</accession>
<feature type="compositionally biased region" description="Basic and acidic residues" evidence="8">
    <location>
        <begin position="51"/>
        <end position="71"/>
    </location>
</feature>
<keyword evidence="11" id="KW-1185">Reference proteome</keyword>
<protein>
    <submittedName>
        <fullName evidence="10">Fungal specific transcription factor domain-containing protein</fullName>
    </submittedName>
</protein>
<evidence type="ECO:0000256" key="3">
    <source>
        <dbReference type="ARBA" id="ARBA00022833"/>
    </source>
</evidence>
<evidence type="ECO:0000259" key="9">
    <source>
        <dbReference type="SMART" id="SM00906"/>
    </source>
</evidence>
<evidence type="ECO:0000256" key="4">
    <source>
        <dbReference type="ARBA" id="ARBA00023015"/>
    </source>
</evidence>
<dbReference type="Pfam" id="PF04082">
    <property type="entry name" value="Fungal_trans"/>
    <property type="match status" value="1"/>
</dbReference>
<dbReference type="GeneID" id="28852846"/>
<dbReference type="OrthoDB" id="6612291at2759"/>
<dbReference type="EMBL" id="LSBJ02000011">
    <property type="protein sequence ID" value="OAQ59428.2"/>
    <property type="molecule type" value="Genomic_DNA"/>
</dbReference>
<feature type="region of interest" description="Disordered" evidence="8">
    <location>
        <begin position="51"/>
        <end position="92"/>
    </location>
</feature>
<feature type="compositionally biased region" description="Polar residues" evidence="8">
    <location>
        <begin position="128"/>
        <end position="150"/>
    </location>
</feature>
<dbReference type="PANTHER" id="PTHR47782:SF12">
    <property type="entry name" value="ZN(II)2CYS6 TRANSCRIPTION FACTOR (EUROFUNG)"/>
    <property type="match status" value="1"/>
</dbReference>
<dbReference type="AlphaFoldDB" id="A0A179F1W9"/>
<comment type="caution">
    <text evidence="10">The sequence shown here is derived from an EMBL/GenBank/DDBJ whole genome shotgun (WGS) entry which is preliminary data.</text>
</comment>
<evidence type="ECO:0000256" key="8">
    <source>
        <dbReference type="SAM" id="MobiDB-lite"/>
    </source>
</evidence>
<keyword evidence="2" id="KW-0479">Metal-binding</keyword>
<evidence type="ECO:0000256" key="7">
    <source>
        <dbReference type="ARBA" id="ARBA00023242"/>
    </source>
</evidence>
<feature type="region of interest" description="Disordered" evidence="8">
    <location>
        <begin position="128"/>
        <end position="154"/>
    </location>
</feature>
<dbReference type="GO" id="GO:0043565">
    <property type="term" value="F:sequence-specific DNA binding"/>
    <property type="evidence" value="ECO:0007669"/>
    <property type="project" value="TreeGrafter"/>
</dbReference>
<name>A0A179F1W9_METCM</name>
<organism evidence="10 11">
    <name type="scientific">Pochonia chlamydosporia 170</name>
    <dbReference type="NCBI Taxonomy" id="1380566"/>
    <lineage>
        <taxon>Eukaryota</taxon>
        <taxon>Fungi</taxon>
        <taxon>Dikarya</taxon>
        <taxon>Ascomycota</taxon>
        <taxon>Pezizomycotina</taxon>
        <taxon>Sordariomycetes</taxon>
        <taxon>Hypocreomycetidae</taxon>
        <taxon>Hypocreales</taxon>
        <taxon>Clavicipitaceae</taxon>
        <taxon>Pochonia</taxon>
    </lineage>
</organism>
<dbReference type="InterPro" id="IPR007219">
    <property type="entry name" value="XnlR_reg_dom"/>
</dbReference>
<keyword evidence="6" id="KW-0804">Transcription</keyword>
<keyword evidence="5" id="KW-0238">DNA-binding</keyword>
<keyword evidence="7" id="KW-0539">Nucleus</keyword>